<dbReference type="AlphaFoldDB" id="A7RVP5"/>
<keyword evidence="3" id="KW-0479">Metal-binding</keyword>
<proteinExistence type="inferred from homology"/>
<evidence type="ECO:0000313" key="7">
    <source>
        <dbReference type="EMBL" id="EDO44424.1"/>
    </source>
</evidence>
<dbReference type="STRING" id="45351.A7RVP5"/>
<dbReference type="GO" id="GO:0004416">
    <property type="term" value="F:hydroxyacylglutathione hydrolase activity"/>
    <property type="evidence" value="ECO:0007669"/>
    <property type="project" value="InterPro"/>
</dbReference>
<dbReference type="HOGENOM" id="CLU_030571_4_3_1"/>
<sequence length="318" mass="35565">MISFIYGCGFRYTLYSKTQLGYWYHLHQLNNYKATHDEPHSIALPWIHEGLKIIPVPFLYDNYSYIIVDITTSSAVVVDPSDPEAVKDVLNKEKLQLEAVLTTHKHWDHSGGNTSLKADFPSVAVYGSELDDAPGLTHTRKPLCDISNFSGKVSQLSFTAFSTPGHTAGHVVYLLHGAVFNSVDSLFSGDLLFLGGCGRIFEGAPGEMLESLQTVSSLKDDTLLWPGHDYAMKNLMFALTIEPSNYHLRAKMDWVVEMRNNKYMTSPSTIGEEKLYNPFLRTHLAIVGSAVGFTQDDDVNLRAVSVLKALRERKNNFK</sequence>
<dbReference type="SUPFAM" id="SSF56281">
    <property type="entry name" value="Metallo-hydrolase/oxidoreductase"/>
    <property type="match status" value="1"/>
</dbReference>
<dbReference type="InParanoid" id="A7RVP5"/>
<protein>
    <recommendedName>
        <fullName evidence="6">Metallo-beta-lactamase domain-containing protein</fullName>
    </recommendedName>
</protein>
<organism evidence="7 8">
    <name type="scientific">Nematostella vectensis</name>
    <name type="common">Starlet sea anemone</name>
    <dbReference type="NCBI Taxonomy" id="45351"/>
    <lineage>
        <taxon>Eukaryota</taxon>
        <taxon>Metazoa</taxon>
        <taxon>Cnidaria</taxon>
        <taxon>Anthozoa</taxon>
        <taxon>Hexacorallia</taxon>
        <taxon>Actiniaria</taxon>
        <taxon>Edwardsiidae</taxon>
        <taxon>Nematostella</taxon>
    </lineage>
</organism>
<reference evidence="7 8" key="1">
    <citation type="journal article" date="2007" name="Science">
        <title>Sea anemone genome reveals ancestral eumetazoan gene repertoire and genomic organization.</title>
        <authorList>
            <person name="Putnam N.H."/>
            <person name="Srivastava M."/>
            <person name="Hellsten U."/>
            <person name="Dirks B."/>
            <person name="Chapman J."/>
            <person name="Salamov A."/>
            <person name="Terry A."/>
            <person name="Shapiro H."/>
            <person name="Lindquist E."/>
            <person name="Kapitonov V.V."/>
            <person name="Jurka J."/>
            <person name="Genikhovich G."/>
            <person name="Grigoriev I.V."/>
            <person name="Lucas S.M."/>
            <person name="Steele R.E."/>
            <person name="Finnerty J.R."/>
            <person name="Technau U."/>
            <person name="Martindale M.Q."/>
            <person name="Rokhsar D.S."/>
        </authorList>
    </citation>
    <scope>NUCLEOTIDE SEQUENCE [LARGE SCALE GENOMIC DNA]</scope>
    <source>
        <strain evidence="8">CH2 X CH6</strain>
    </source>
</reference>
<dbReference type="Proteomes" id="UP000001593">
    <property type="component" value="Unassembled WGS sequence"/>
</dbReference>
<dbReference type="Pfam" id="PF16123">
    <property type="entry name" value="HAGH_C"/>
    <property type="match status" value="1"/>
</dbReference>
<dbReference type="EMBL" id="DS469544">
    <property type="protein sequence ID" value="EDO44424.1"/>
    <property type="molecule type" value="Genomic_DNA"/>
</dbReference>
<evidence type="ECO:0000256" key="2">
    <source>
        <dbReference type="ARBA" id="ARBA00006759"/>
    </source>
</evidence>
<dbReference type="GO" id="GO:0005739">
    <property type="term" value="C:mitochondrion"/>
    <property type="evidence" value="ECO:0000318"/>
    <property type="project" value="GO_Central"/>
</dbReference>
<comment type="cofactor">
    <cofactor evidence="1">
        <name>Zn(2+)</name>
        <dbReference type="ChEBI" id="CHEBI:29105"/>
    </cofactor>
</comment>
<comment type="similarity">
    <text evidence="2">Belongs to the metallo-beta-lactamase superfamily. Glyoxalase II family.</text>
</comment>
<evidence type="ECO:0000256" key="5">
    <source>
        <dbReference type="ARBA" id="ARBA00022833"/>
    </source>
</evidence>
<keyword evidence="8" id="KW-1185">Reference proteome</keyword>
<dbReference type="Pfam" id="PF00753">
    <property type="entry name" value="Lactamase_B"/>
    <property type="match status" value="1"/>
</dbReference>
<keyword evidence="4" id="KW-0378">Hydrolase</keyword>
<dbReference type="HAMAP" id="MF_01374">
    <property type="entry name" value="Glyoxalase_2"/>
    <property type="match status" value="1"/>
</dbReference>
<evidence type="ECO:0000313" key="8">
    <source>
        <dbReference type="Proteomes" id="UP000001593"/>
    </source>
</evidence>
<dbReference type="eggNOG" id="KOG0813">
    <property type="taxonomic scope" value="Eukaryota"/>
</dbReference>
<dbReference type="InterPro" id="IPR001279">
    <property type="entry name" value="Metallo-B-lactamas"/>
</dbReference>
<dbReference type="InterPro" id="IPR032282">
    <property type="entry name" value="HAGH_C"/>
</dbReference>
<dbReference type="InterPro" id="IPR035680">
    <property type="entry name" value="Clx_II_MBL"/>
</dbReference>
<evidence type="ECO:0000256" key="3">
    <source>
        <dbReference type="ARBA" id="ARBA00022723"/>
    </source>
</evidence>
<dbReference type="PhylomeDB" id="A7RVP5"/>
<dbReference type="InterPro" id="IPR036866">
    <property type="entry name" value="RibonucZ/Hydroxyglut_hydro"/>
</dbReference>
<dbReference type="CDD" id="cd07723">
    <property type="entry name" value="hydroxyacylglutathione_hydrolase_MBL-fold"/>
    <property type="match status" value="1"/>
</dbReference>
<evidence type="ECO:0000256" key="4">
    <source>
        <dbReference type="ARBA" id="ARBA00022801"/>
    </source>
</evidence>
<dbReference type="NCBIfam" id="TIGR03413">
    <property type="entry name" value="GSH_gloB"/>
    <property type="match status" value="1"/>
</dbReference>
<dbReference type="PANTHER" id="PTHR11935:SF116">
    <property type="entry name" value="HYDROLASE PNKD-RELATED"/>
    <property type="match status" value="1"/>
</dbReference>
<dbReference type="Gene3D" id="3.60.15.10">
    <property type="entry name" value="Ribonuclease Z/Hydroxyacylglutathione hydrolase-like"/>
    <property type="match status" value="1"/>
</dbReference>
<dbReference type="OMA" id="CVWPGMR"/>
<evidence type="ECO:0000259" key="6">
    <source>
        <dbReference type="SMART" id="SM00849"/>
    </source>
</evidence>
<dbReference type="InterPro" id="IPR017782">
    <property type="entry name" value="Hydroxyacylglutathione_Hdrlase"/>
</dbReference>
<evidence type="ECO:0000256" key="1">
    <source>
        <dbReference type="ARBA" id="ARBA00001947"/>
    </source>
</evidence>
<dbReference type="GO" id="GO:0046872">
    <property type="term" value="F:metal ion binding"/>
    <property type="evidence" value="ECO:0007669"/>
    <property type="project" value="UniProtKB-KW"/>
</dbReference>
<dbReference type="SMART" id="SM00849">
    <property type="entry name" value="Lactamase_B"/>
    <property type="match status" value="1"/>
</dbReference>
<feature type="domain" description="Metallo-beta-lactamase" evidence="6">
    <location>
        <begin position="61"/>
        <end position="228"/>
    </location>
</feature>
<dbReference type="GO" id="GO:0019243">
    <property type="term" value="P:methylglyoxal catabolic process to D-lactate via S-lactoyl-glutathione"/>
    <property type="evidence" value="ECO:0007669"/>
    <property type="project" value="InterPro"/>
</dbReference>
<dbReference type="PANTHER" id="PTHR11935">
    <property type="entry name" value="BETA LACTAMASE DOMAIN"/>
    <property type="match status" value="1"/>
</dbReference>
<accession>A7RVP5</accession>
<keyword evidence="5" id="KW-0862">Zinc</keyword>
<name>A7RVP5_NEMVE</name>
<gene>
    <name evidence="7" type="ORF">NEMVEDRAFT_v1g95199</name>
</gene>